<feature type="domain" description="DUF7350" evidence="2">
    <location>
        <begin position="231"/>
        <end position="344"/>
    </location>
</feature>
<evidence type="ECO:0000256" key="1">
    <source>
        <dbReference type="ARBA" id="ARBA00022729"/>
    </source>
</evidence>
<dbReference type="Pfam" id="PF10634">
    <property type="entry name" value="Iron_transport"/>
    <property type="match status" value="1"/>
</dbReference>
<comment type="caution">
    <text evidence="3">The sequence shown here is derived from an EMBL/GenBank/DDBJ whole genome shotgun (WGS) entry which is preliminary data.</text>
</comment>
<evidence type="ECO:0000313" key="4">
    <source>
        <dbReference type="Proteomes" id="UP000466535"/>
    </source>
</evidence>
<dbReference type="EMBL" id="WUUT01000003">
    <property type="protein sequence ID" value="MXR51815.1"/>
    <property type="molecule type" value="Genomic_DNA"/>
</dbReference>
<proteinExistence type="predicted"/>
<keyword evidence="1" id="KW-0732">Signal</keyword>
<dbReference type="AlphaFoldDB" id="A0A6B0T1I2"/>
<dbReference type="Pfam" id="PF24041">
    <property type="entry name" value="DUF7350"/>
    <property type="match status" value="1"/>
</dbReference>
<dbReference type="Gene3D" id="2.60.40.2480">
    <property type="entry name" value="Periplasmic metal-binding protein Tp34-type"/>
    <property type="match status" value="1"/>
</dbReference>
<dbReference type="InterPro" id="IPR038482">
    <property type="entry name" value="Tp34-type_sf"/>
</dbReference>
<sequence length="345" mass="37523">MRRRTFLKSGAAAGLVSMAGCLSLGSEAPDVEAGPPWQRDGEVYHTGHQVGMQMIGFAETGSLTVGVSYTFPTQFWTVAGDRRNRVDLTDRDDAIHVMASVWDTETETVFPIASGLGVTLDKEGTTPIQKAMWPMLSQQMGFHFGDNFNLEEWGEYTITVDIGSPSLRQRGGLEGSFEGAESVSFEFDFELSKRNHGITSESRSEQRGAHAAVQPMQMSAHPLSFAPGPNEMPGRLLGRATSGDAVFLVYSEGSSLVVSPRTPFNGFVLPLMSLSATHERDGQTVSEGSLTPAIDPTRKYHYRRPVDEVEPGDTITISIDAPPQTARHTGYETAFLEMPDVTITA</sequence>
<name>A0A6B0T1I2_9EURY</name>
<evidence type="ECO:0000259" key="2">
    <source>
        <dbReference type="Pfam" id="PF24041"/>
    </source>
</evidence>
<dbReference type="RefSeq" id="WP_159763943.1">
    <property type="nucleotide sequence ID" value="NZ_WUUT01000003.1"/>
</dbReference>
<reference evidence="3 4" key="1">
    <citation type="submission" date="2019-12" db="EMBL/GenBank/DDBJ databases">
        <title>Isolation and characterization of three novel carbon monoxide-oxidizing members of Halobacteria from salione crusts and soils.</title>
        <authorList>
            <person name="Myers M.R."/>
            <person name="King G.M."/>
        </authorList>
    </citation>
    <scope>NUCLEOTIDE SEQUENCE [LARGE SCALE GENOMIC DNA]</scope>
    <source>
        <strain evidence="3 4">WSH3</strain>
    </source>
</reference>
<keyword evidence="4" id="KW-1185">Reference proteome</keyword>
<evidence type="ECO:0000313" key="3">
    <source>
        <dbReference type="EMBL" id="MXR51815.1"/>
    </source>
</evidence>
<dbReference type="InterPro" id="IPR018470">
    <property type="entry name" value="Metal-bd_Tp34-typ"/>
</dbReference>
<gene>
    <name evidence="3" type="ORF">GRX03_09380</name>
</gene>
<organism evidence="3 4">
    <name type="scientific">Halovenus carboxidivorans</name>
    <dbReference type="NCBI Taxonomy" id="2692199"/>
    <lineage>
        <taxon>Archaea</taxon>
        <taxon>Methanobacteriati</taxon>
        <taxon>Methanobacteriota</taxon>
        <taxon>Stenosarchaea group</taxon>
        <taxon>Halobacteria</taxon>
        <taxon>Halobacteriales</taxon>
        <taxon>Haloarculaceae</taxon>
        <taxon>Halovenus</taxon>
    </lineage>
</organism>
<protein>
    <submittedName>
        <fullName evidence="3">Iron transporter</fullName>
    </submittedName>
</protein>
<dbReference type="Proteomes" id="UP000466535">
    <property type="component" value="Unassembled WGS sequence"/>
</dbReference>
<dbReference type="OrthoDB" id="156174at2157"/>
<accession>A0A6B0T1I2</accession>
<dbReference type="InterPro" id="IPR055774">
    <property type="entry name" value="DUF7350"/>
</dbReference>
<dbReference type="PROSITE" id="PS51257">
    <property type="entry name" value="PROKAR_LIPOPROTEIN"/>
    <property type="match status" value="1"/>
</dbReference>